<gene>
    <name evidence="2" type="ORF">SGUI_0699</name>
</gene>
<protein>
    <submittedName>
        <fullName evidence="2">Uncharacterized protein</fullName>
    </submittedName>
</protein>
<dbReference type="STRING" id="1758689.SGUI_0699"/>
<dbReference type="OrthoDB" id="4871155at2"/>
<evidence type="ECO:0000313" key="2">
    <source>
        <dbReference type="EMBL" id="ANS78095.1"/>
    </source>
</evidence>
<name>A0A1B1N9N7_9MICO</name>
<sequence length="57" mass="5638">MTHDTDQGGTVSEGGSGALNRETADGGADAVPETPDTNDTGTDDASAEDDPDGDTAR</sequence>
<dbReference type="Proteomes" id="UP000092482">
    <property type="component" value="Chromosome"/>
</dbReference>
<keyword evidence="3" id="KW-1185">Reference proteome</keyword>
<dbReference type="AlphaFoldDB" id="A0A1B1N9N7"/>
<evidence type="ECO:0000256" key="1">
    <source>
        <dbReference type="SAM" id="MobiDB-lite"/>
    </source>
</evidence>
<dbReference type="EMBL" id="CP014989">
    <property type="protein sequence ID" value="ANS78095.1"/>
    <property type="molecule type" value="Genomic_DNA"/>
</dbReference>
<feature type="compositionally biased region" description="Acidic residues" evidence="1">
    <location>
        <begin position="41"/>
        <end position="57"/>
    </location>
</feature>
<dbReference type="RefSeq" id="WP_157621724.1">
    <property type="nucleotide sequence ID" value="NZ_CP014989.1"/>
</dbReference>
<feature type="region of interest" description="Disordered" evidence="1">
    <location>
        <begin position="1"/>
        <end position="57"/>
    </location>
</feature>
<organism evidence="2 3">
    <name type="scientific">Serinicoccus hydrothermalis</name>
    <dbReference type="NCBI Taxonomy" id="1758689"/>
    <lineage>
        <taxon>Bacteria</taxon>
        <taxon>Bacillati</taxon>
        <taxon>Actinomycetota</taxon>
        <taxon>Actinomycetes</taxon>
        <taxon>Micrococcales</taxon>
        <taxon>Ornithinimicrobiaceae</taxon>
        <taxon>Serinicoccus</taxon>
    </lineage>
</organism>
<accession>A0A1B1N9N7</accession>
<proteinExistence type="predicted"/>
<dbReference type="KEGG" id="serj:SGUI_0699"/>
<reference evidence="2 3" key="1">
    <citation type="submission" date="2016-03" db="EMBL/GenBank/DDBJ databases">
        <title>Shallow-sea hydrothermal system.</title>
        <authorList>
            <person name="Tang K."/>
        </authorList>
    </citation>
    <scope>NUCLEOTIDE SEQUENCE [LARGE SCALE GENOMIC DNA]</scope>
    <source>
        <strain evidence="2 3">JLT9</strain>
    </source>
</reference>
<evidence type="ECO:0000313" key="3">
    <source>
        <dbReference type="Proteomes" id="UP000092482"/>
    </source>
</evidence>